<feature type="transmembrane region" description="Helical" evidence="1">
    <location>
        <begin position="32"/>
        <end position="55"/>
    </location>
</feature>
<proteinExistence type="predicted"/>
<evidence type="ECO:0000313" key="2">
    <source>
        <dbReference type="EMBL" id="GAG16877.1"/>
    </source>
</evidence>
<accession>X0W0K7</accession>
<feature type="non-terminal residue" evidence="2">
    <location>
        <position position="1"/>
    </location>
</feature>
<comment type="caution">
    <text evidence="2">The sequence shown here is derived from an EMBL/GenBank/DDBJ whole genome shotgun (WGS) entry which is preliminary data.</text>
</comment>
<sequence length="260" mass="28663">KAFEALEETRLFKVANEFFEPGESWYHHVGRLAWYTVVFLILVAPFALLLSLVLLGVLESWFLLALCVPGALYVGLIPALWALFIAGIAMTKEVKHFFGEVTFKWLPKAIQPACLISAVFSIIATFVGLAMGAGHAGSYWFERASDTLAPTHPILLTALNFPFDLATILISIKLLKWVVSKGKWIVLIAVIDIIISAALVILLHVTLKVIETGSVTAIGHHLDESWSWFVQVVTFDASPGHPDWPLTPLLLTTFIPVAAY</sequence>
<protein>
    <submittedName>
        <fullName evidence="2">Uncharacterized protein</fullName>
    </submittedName>
</protein>
<organism evidence="2">
    <name type="scientific">marine sediment metagenome</name>
    <dbReference type="NCBI Taxonomy" id="412755"/>
    <lineage>
        <taxon>unclassified sequences</taxon>
        <taxon>metagenomes</taxon>
        <taxon>ecological metagenomes</taxon>
    </lineage>
</organism>
<keyword evidence="1" id="KW-1133">Transmembrane helix</keyword>
<evidence type="ECO:0000256" key="1">
    <source>
        <dbReference type="SAM" id="Phobius"/>
    </source>
</evidence>
<dbReference type="EMBL" id="BARS01032645">
    <property type="protein sequence ID" value="GAG16877.1"/>
    <property type="molecule type" value="Genomic_DNA"/>
</dbReference>
<feature type="transmembrane region" description="Helical" evidence="1">
    <location>
        <begin position="61"/>
        <end position="88"/>
    </location>
</feature>
<feature type="transmembrane region" description="Helical" evidence="1">
    <location>
        <begin position="184"/>
        <end position="207"/>
    </location>
</feature>
<gene>
    <name evidence="2" type="ORF">S01H1_50654</name>
</gene>
<dbReference type="AlphaFoldDB" id="X0W0K7"/>
<keyword evidence="1" id="KW-0812">Transmembrane</keyword>
<reference evidence="2" key="1">
    <citation type="journal article" date="2014" name="Front. Microbiol.">
        <title>High frequency of phylogenetically diverse reductive dehalogenase-homologous genes in deep subseafloor sedimentary metagenomes.</title>
        <authorList>
            <person name="Kawai M."/>
            <person name="Futagami T."/>
            <person name="Toyoda A."/>
            <person name="Takaki Y."/>
            <person name="Nishi S."/>
            <person name="Hori S."/>
            <person name="Arai W."/>
            <person name="Tsubouchi T."/>
            <person name="Morono Y."/>
            <person name="Uchiyama I."/>
            <person name="Ito T."/>
            <person name="Fujiyama A."/>
            <person name="Inagaki F."/>
            <person name="Takami H."/>
        </authorList>
    </citation>
    <scope>NUCLEOTIDE SEQUENCE</scope>
    <source>
        <strain evidence="2">Expedition CK06-06</strain>
    </source>
</reference>
<feature type="transmembrane region" description="Helical" evidence="1">
    <location>
        <begin position="153"/>
        <end position="172"/>
    </location>
</feature>
<keyword evidence="1" id="KW-0472">Membrane</keyword>
<feature type="transmembrane region" description="Helical" evidence="1">
    <location>
        <begin position="109"/>
        <end position="133"/>
    </location>
</feature>
<name>X0W0K7_9ZZZZ</name>
<feature type="non-terminal residue" evidence="2">
    <location>
        <position position="260"/>
    </location>
</feature>